<dbReference type="NCBIfam" id="TIGR01617">
    <property type="entry name" value="arsC_related"/>
    <property type="match status" value="1"/>
</dbReference>
<dbReference type="EMBL" id="AEWV01000013">
    <property type="protein sequence ID" value="EGC17830.1"/>
    <property type="molecule type" value="Genomic_DNA"/>
</dbReference>
<dbReference type="GO" id="GO:0016491">
    <property type="term" value="F:oxidoreductase activity"/>
    <property type="evidence" value="ECO:0007669"/>
    <property type="project" value="UniProtKB-KW"/>
</dbReference>
<dbReference type="NCBIfam" id="NF008107">
    <property type="entry name" value="PRK10853.1"/>
    <property type="match status" value="1"/>
</dbReference>
<dbReference type="PANTHER" id="PTHR30041:SF8">
    <property type="entry name" value="PROTEIN YFFB"/>
    <property type="match status" value="1"/>
</dbReference>
<dbReference type="InterPro" id="IPR006504">
    <property type="entry name" value="Tscrpt_reg_Spx/MgsR"/>
</dbReference>
<accession>F0EXT1</accession>
<dbReference type="EC" id="1.-.-.-" evidence="3"/>
<dbReference type="HOGENOM" id="CLU_116644_2_1_4"/>
<dbReference type="Proteomes" id="UP000004088">
    <property type="component" value="Unassembled WGS sequence"/>
</dbReference>
<evidence type="ECO:0000313" key="4">
    <source>
        <dbReference type="Proteomes" id="UP000004088"/>
    </source>
</evidence>
<dbReference type="STRING" id="888741.HMPREF9098_0641"/>
<sequence>MGRITANSQNDKTKNNEFRTIADIFLCQDKFMRHLYGITNCSTVKKARAWLEARQIDYVFHDFKKEALTAEWLAACLQHVPLEILLNKRGTTWRKLTPEEQAQAADESGAIALMCAYPSLIKRPILTDGNGVLAGFDEAQYAQYVQAAG</sequence>
<keyword evidence="3" id="KW-0560">Oxidoreductase</keyword>
<evidence type="ECO:0000313" key="3">
    <source>
        <dbReference type="EMBL" id="EGC17830.1"/>
    </source>
</evidence>
<evidence type="ECO:0000256" key="1">
    <source>
        <dbReference type="ARBA" id="ARBA00007198"/>
    </source>
</evidence>
<dbReference type="Gene3D" id="3.40.30.10">
    <property type="entry name" value="Glutaredoxin"/>
    <property type="match status" value="1"/>
</dbReference>
<reference evidence="3 4" key="1">
    <citation type="submission" date="2011-01" db="EMBL/GenBank/DDBJ databases">
        <authorList>
            <person name="Muzny D."/>
            <person name="Qin X."/>
            <person name="Deng J."/>
            <person name="Jiang H."/>
            <person name="Liu Y."/>
            <person name="Qu J."/>
            <person name="Song X.-Z."/>
            <person name="Zhang L."/>
            <person name="Thornton R."/>
            <person name="Coyle M."/>
            <person name="Francisco L."/>
            <person name="Jackson L."/>
            <person name="Javaid M."/>
            <person name="Korchina V."/>
            <person name="Kovar C."/>
            <person name="Mata R."/>
            <person name="Mathew T."/>
            <person name="Ngo R."/>
            <person name="Nguyen L."/>
            <person name="Nguyen N."/>
            <person name="Okwuonu G."/>
            <person name="Ongeri F."/>
            <person name="Pham C."/>
            <person name="Simmons D."/>
            <person name="Wilczek-Boney K."/>
            <person name="Hale W."/>
            <person name="Jakkamsetti A."/>
            <person name="Pham P."/>
            <person name="Ruth R."/>
            <person name="San Lucas F."/>
            <person name="Warren J."/>
            <person name="Zhang J."/>
            <person name="Zhao Z."/>
            <person name="Zhou C."/>
            <person name="Zhu D."/>
            <person name="Lee S."/>
            <person name="Bess C."/>
            <person name="Blankenburg K."/>
            <person name="Forbes L."/>
            <person name="Fu Q."/>
            <person name="Gubbala S."/>
            <person name="Hirani K."/>
            <person name="Jayaseelan J.C."/>
            <person name="Lara F."/>
            <person name="Munidasa M."/>
            <person name="Palculict T."/>
            <person name="Patil S."/>
            <person name="Pu L.-L."/>
            <person name="Saada N."/>
            <person name="Tang L."/>
            <person name="Weissenberger G."/>
            <person name="Zhu Y."/>
            <person name="Hemphill L."/>
            <person name="Shang Y."/>
            <person name="Youmans B."/>
            <person name="Ayvaz T."/>
            <person name="Ross M."/>
            <person name="Santibanez J."/>
            <person name="Aqrawi P."/>
            <person name="Gross S."/>
            <person name="Joshi V."/>
            <person name="Fowler G."/>
            <person name="Nazareth L."/>
            <person name="Reid J."/>
            <person name="Worley K."/>
            <person name="Petrosino J."/>
            <person name="Highlander S."/>
            <person name="Gibbs R."/>
        </authorList>
    </citation>
    <scope>NUCLEOTIDE SEQUENCE [LARGE SCALE GENOMIC DNA]</scope>
    <source>
        <strain evidence="3 4">ATCC 33394</strain>
    </source>
</reference>
<dbReference type="InterPro" id="IPR036249">
    <property type="entry name" value="Thioredoxin-like_sf"/>
</dbReference>
<evidence type="ECO:0000256" key="2">
    <source>
        <dbReference type="PROSITE-ProRule" id="PRU01282"/>
    </source>
</evidence>
<dbReference type="CDD" id="cd03035">
    <property type="entry name" value="ArsC_Yffb"/>
    <property type="match status" value="1"/>
</dbReference>
<dbReference type="AlphaFoldDB" id="F0EXT1"/>
<protein>
    <submittedName>
        <fullName evidence="3">Transcriptional regulator, Spx/MgsR family</fullName>
        <ecNumber evidence="3">1.-.-.-</ecNumber>
    </submittedName>
</protein>
<comment type="caution">
    <text evidence="3">The sequence shown here is derived from an EMBL/GenBank/DDBJ whole genome shotgun (WGS) entry which is preliminary data.</text>
</comment>
<dbReference type="PANTHER" id="PTHR30041">
    <property type="entry name" value="ARSENATE REDUCTASE"/>
    <property type="match status" value="1"/>
</dbReference>
<dbReference type="SUPFAM" id="SSF52833">
    <property type="entry name" value="Thioredoxin-like"/>
    <property type="match status" value="1"/>
</dbReference>
<dbReference type="Pfam" id="PF03960">
    <property type="entry name" value="ArsC"/>
    <property type="match status" value="1"/>
</dbReference>
<organism evidence="3 4">
    <name type="scientific">Kingella denitrificans ATCC 33394</name>
    <dbReference type="NCBI Taxonomy" id="888741"/>
    <lineage>
        <taxon>Bacteria</taxon>
        <taxon>Pseudomonadati</taxon>
        <taxon>Pseudomonadota</taxon>
        <taxon>Betaproteobacteria</taxon>
        <taxon>Neisseriales</taxon>
        <taxon>Neisseriaceae</taxon>
        <taxon>Kingella</taxon>
    </lineage>
</organism>
<comment type="similarity">
    <text evidence="1 2">Belongs to the ArsC family.</text>
</comment>
<proteinExistence type="inferred from homology"/>
<name>F0EXT1_9NEIS</name>
<gene>
    <name evidence="3" type="ORF">HMPREF9098_0641</name>
</gene>
<dbReference type="PROSITE" id="PS51353">
    <property type="entry name" value="ARSC"/>
    <property type="match status" value="1"/>
</dbReference>
<dbReference type="InterPro" id="IPR006660">
    <property type="entry name" value="Arsenate_reductase-like"/>
</dbReference>
<keyword evidence="4" id="KW-1185">Reference proteome</keyword>